<dbReference type="InterPro" id="IPR001611">
    <property type="entry name" value="Leu-rich_rpt"/>
</dbReference>
<dbReference type="Gene3D" id="3.80.10.10">
    <property type="entry name" value="Ribonuclease Inhibitor"/>
    <property type="match status" value="1"/>
</dbReference>
<dbReference type="OrthoDB" id="10257471at2759"/>
<dbReference type="EnsemblMetazoa" id="ISCW016452-RA">
    <property type="protein sequence ID" value="ISCW016452-PA"/>
    <property type="gene ID" value="ISCW016452"/>
</dbReference>
<dbReference type="PANTHER" id="PTHR13318">
    <property type="entry name" value="PARTNER OF PAIRED, ISOFORM B-RELATED"/>
    <property type="match status" value="1"/>
</dbReference>
<reference evidence="2 4" key="1">
    <citation type="submission" date="2008-03" db="EMBL/GenBank/DDBJ databases">
        <title>Annotation of Ixodes scapularis.</title>
        <authorList>
            <consortium name="Ixodes scapularis Genome Project Consortium"/>
            <person name="Caler E."/>
            <person name="Hannick L.I."/>
            <person name="Bidwell S."/>
            <person name="Joardar V."/>
            <person name="Thiagarajan M."/>
            <person name="Amedeo P."/>
            <person name="Galinsky K.J."/>
            <person name="Schobel S."/>
            <person name="Inman J."/>
            <person name="Hostetler J."/>
            <person name="Miller J."/>
            <person name="Hammond M."/>
            <person name="Megy K."/>
            <person name="Lawson D."/>
            <person name="Kodira C."/>
            <person name="Sutton G."/>
            <person name="Meyer J."/>
            <person name="Hill C.A."/>
            <person name="Birren B."/>
            <person name="Nene V."/>
            <person name="Collins F."/>
            <person name="Alarcon-Chaidez F."/>
            <person name="Wikel S."/>
            <person name="Strausberg R."/>
        </authorList>
    </citation>
    <scope>NUCLEOTIDE SEQUENCE [LARGE SCALE GENOMIC DNA]</scope>
    <source>
        <strain evidence="4">Wikel</strain>
        <strain evidence="2">Wikel colony</strain>
    </source>
</reference>
<dbReference type="SUPFAM" id="SSF52047">
    <property type="entry name" value="RNI-like"/>
    <property type="match status" value="1"/>
</dbReference>
<dbReference type="FunFam" id="3.80.10.10:FF:001338">
    <property type="entry name" value="F-box/leucine rich repeat protein, putative"/>
    <property type="match status" value="1"/>
</dbReference>
<dbReference type="EMBL" id="ABJB010209339">
    <property type="status" value="NOT_ANNOTATED_CDS"/>
    <property type="molecule type" value="Genomic_DNA"/>
</dbReference>
<feature type="region of interest" description="Disordered" evidence="1">
    <location>
        <begin position="1"/>
        <end position="38"/>
    </location>
</feature>
<dbReference type="InParanoid" id="B7P5E3"/>
<dbReference type="InterPro" id="IPR032675">
    <property type="entry name" value="LRR_dom_sf"/>
</dbReference>
<protein>
    <submittedName>
        <fullName evidence="2 3">F-box/leucine rich repeat protein, putative</fullName>
    </submittedName>
</protein>
<evidence type="ECO:0000313" key="3">
    <source>
        <dbReference type="EnsemblMetazoa" id="ISCW016452-PA"/>
    </source>
</evidence>
<dbReference type="InterPro" id="IPR006553">
    <property type="entry name" value="Leu-rich_rpt_Cys-con_subtyp"/>
</dbReference>
<dbReference type="PaxDb" id="6945-B7P5E3"/>
<dbReference type="STRING" id="6945.B7P5E3"/>
<reference evidence="3" key="2">
    <citation type="submission" date="2020-05" db="UniProtKB">
        <authorList>
            <consortium name="EnsemblMetazoa"/>
        </authorList>
    </citation>
    <scope>IDENTIFICATION</scope>
    <source>
        <strain evidence="3">wikel</strain>
    </source>
</reference>
<dbReference type="Proteomes" id="UP000001555">
    <property type="component" value="Unassembled WGS sequence"/>
</dbReference>
<dbReference type="EMBL" id="DS640379">
    <property type="protein sequence ID" value="EEC01815.1"/>
    <property type="molecule type" value="Genomic_DNA"/>
</dbReference>
<evidence type="ECO:0000313" key="2">
    <source>
        <dbReference type="EMBL" id="EEC01815.1"/>
    </source>
</evidence>
<name>B7P5E3_IXOSC</name>
<sequence length="358" mass="39614">MGARGGSQDATCRIATKPSPATWDGRGEGPAADPPLLSSSLPRLGESWFPVFMRPRVCRRWYTLSRSQALWTCVDASAPKISSTQMDKLASVLTGSVRWLYVSSFLHRGQFLSPKALCDLRSHCPGLSTLVVENARLTTLDDFAPVTVADFPDTLETLSLRRSFFQADQFFSLLAVRNLSILDLSFCWCLSDKDIPFLTELPNLRELYLEYCEDIRDTGVALVVSRGHNLRTLALDGTRITNEAIRTVAENAHGLERLYVGSTAVTDTGVFHLCQSRFLSLRELCLFGTRVTVEAMKALAERFPQLLWLNLEQTLIGVGDDPCNTKGALPDCQVLVAGLPFHLGAGCNHSVDRLRPHK</sequence>
<gene>
    <name evidence="2" type="ORF">IscW_ISCW016452</name>
</gene>
<dbReference type="VEuPathDB" id="VectorBase:ISCW016452"/>
<evidence type="ECO:0000313" key="4">
    <source>
        <dbReference type="Proteomes" id="UP000001555"/>
    </source>
</evidence>
<dbReference type="VEuPathDB" id="VectorBase:ISCP_030048"/>
<dbReference type="GO" id="GO:0005737">
    <property type="term" value="C:cytoplasm"/>
    <property type="evidence" value="ECO:0000318"/>
    <property type="project" value="GO_Central"/>
</dbReference>
<dbReference type="AlphaFoldDB" id="B7P5E3"/>
<dbReference type="PANTHER" id="PTHR13318:SF247">
    <property type="entry name" value="GH16156P"/>
    <property type="match status" value="1"/>
</dbReference>
<dbReference type="SMART" id="SM00367">
    <property type="entry name" value="LRR_CC"/>
    <property type="match status" value="4"/>
</dbReference>
<proteinExistence type="predicted"/>
<dbReference type="HOGENOM" id="CLU_774527_0_0_1"/>
<organism>
    <name type="scientific">Ixodes scapularis</name>
    <name type="common">Black-legged tick</name>
    <name type="synonym">Deer tick</name>
    <dbReference type="NCBI Taxonomy" id="6945"/>
    <lineage>
        <taxon>Eukaryota</taxon>
        <taxon>Metazoa</taxon>
        <taxon>Ecdysozoa</taxon>
        <taxon>Arthropoda</taxon>
        <taxon>Chelicerata</taxon>
        <taxon>Arachnida</taxon>
        <taxon>Acari</taxon>
        <taxon>Parasitiformes</taxon>
        <taxon>Ixodida</taxon>
        <taxon>Ixodoidea</taxon>
        <taxon>Ixodidae</taxon>
        <taxon>Ixodinae</taxon>
        <taxon>Ixodes</taxon>
    </lineage>
</organism>
<dbReference type="VEuPathDB" id="VectorBase:ISCI016452"/>
<dbReference type="Pfam" id="PF13516">
    <property type="entry name" value="LRR_6"/>
    <property type="match status" value="1"/>
</dbReference>
<evidence type="ECO:0000256" key="1">
    <source>
        <dbReference type="SAM" id="MobiDB-lite"/>
    </source>
</evidence>
<accession>B7P5E3</accession>
<keyword evidence="4" id="KW-1185">Reference proteome</keyword>